<dbReference type="InterPro" id="IPR001867">
    <property type="entry name" value="OmpR/PhoB-type_DNA-bd"/>
</dbReference>
<evidence type="ECO:0000256" key="1">
    <source>
        <dbReference type="ARBA" id="ARBA00022553"/>
    </source>
</evidence>
<dbReference type="GO" id="GO:0003677">
    <property type="term" value="F:DNA binding"/>
    <property type="evidence" value="ECO:0007669"/>
    <property type="project" value="UniProtKB-KW"/>
</dbReference>
<reference evidence="10" key="1">
    <citation type="journal article" date="2019" name="Int. J. Syst. Evol. Microbiol.">
        <title>The Global Catalogue of Microorganisms (GCM) 10K type strain sequencing project: providing services to taxonomists for standard genome sequencing and annotation.</title>
        <authorList>
            <consortium name="The Broad Institute Genomics Platform"/>
            <consortium name="The Broad Institute Genome Sequencing Center for Infectious Disease"/>
            <person name="Wu L."/>
            <person name="Ma J."/>
        </authorList>
    </citation>
    <scope>NUCLEOTIDE SEQUENCE [LARGE SCALE GENOMIC DNA]</scope>
    <source>
        <strain evidence="10">JCM 19173</strain>
    </source>
</reference>
<dbReference type="PROSITE" id="PS50110">
    <property type="entry name" value="RESPONSE_REGULATORY"/>
    <property type="match status" value="1"/>
</dbReference>
<evidence type="ECO:0000313" key="9">
    <source>
        <dbReference type="EMBL" id="GGL19580.1"/>
    </source>
</evidence>
<evidence type="ECO:0000256" key="5">
    <source>
        <dbReference type="PROSITE-ProRule" id="PRU00169"/>
    </source>
</evidence>
<dbReference type="EMBL" id="BMPE01000033">
    <property type="protein sequence ID" value="GGL19580.1"/>
    <property type="molecule type" value="Genomic_DNA"/>
</dbReference>
<feature type="domain" description="Response regulatory" evidence="7">
    <location>
        <begin position="10"/>
        <end position="123"/>
    </location>
</feature>
<feature type="modified residue" description="4-aspartylphosphate" evidence="5">
    <location>
        <position position="59"/>
    </location>
</feature>
<dbReference type="InterPro" id="IPR036388">
    <property type="entry name" value="WH-like_DNA-bd_sf"/>
</dbReference>
<dbReference type="Gene3D" id="1.10.10.10">
    <property type="entry name" value="Winged helix-like DNA-binding domain superfamily/Winged helix DNA-binding domain"/>
    <property type="match status" value="1"/>
</dbReference>
<keyword evidence="10" id="KW-1185">Reference proteome</keyword>
<dbReference type="InterPro" id="IPR039420">
    <property type="entry name" value="WalR-like"/>
</dbReference>
<feature type="domain" description="OmpR/PhoB-type" evidence="8">
    <location>
        <begin position="132"/>
        <end position="230"/>
    </location>
</feature>
<dbReference type="SUPFAM" id="SSF46894">
    <property type="entry name" value="C-terminal effector domain of the bipartite response regulators"/>
    <property type="match status" value="1"/>
</dbReference>
<dbReference type="PANTHER" id="PTHR48111">
    <property type="entry name" value="REGULATOR OF RPOS"/>
    <property type="match status" value="1"/>
</dbReference>
<proteinExistence type="predicted"/>
<dbReference type="SUPFAM" id="SSF52172">
    <property type="entry name" value="CheY-like"/>
    <property type="match status" value="1"/>
</dbReference>
<comment type="caution">
    <text evidence="9">The sequence shown here is derived from an EMBL/GenBank/DDBJ whole genome shotgun (WGS) entry which is preliminary data.</text>
</comment>
<evidence type="ECO:0000313" key="10">
    <source>
        <dbReference type="Proteomes" id="UP000604341"/>
    </source>
</evidence>
<dbReference type="SMART" id="SM00448">
    <property type="entry name" value="REC"/>
    <property type="match status" value="1"/>
</dbReference>
<keyword evidence="3 6" id="KW-0238">DNA-binding</keyword>
<name>A0ABQ2FRM6_9DEIO</name>
<dbReference type="SMART" id="SM00862">
    <property type="entry name" value="Trans_reg_C"/>
    <property type="match status" value="1"/>
</dbReference>
<evidence type="ECO:0000256" key="3">
    <source>
        <dbReference type="ARBA" id="ARBA00023125"/>
    </source>
</evidence>
<dbReference type="Pfam" id="PF00072">
    <property type="entry name" value="Response_reg"/>
    <property type="match status" value="1"/>
</dbReference>
<evidence type="ECO:0000259" key="7">
    <source>
        <dbReference type="PROSITE" id="PS50110"/>
    </source>
</evidence>
<dbReference type="Pfam" id="PF00486">
    <property type="entry name" value="Trans_reg_C"/>
    <property type="match status" value="1"/>
</dbReference>
<feature type="DNA-binding region" description="OmpR/PhoB-type" evidence="6">
    <location>
        <begin position="132"/>
        <end position="230"/>
    </location>
</feature>
<dbReference type="InterPro" id="IPR001789">
    <property type="entry name" value="Sig_transdc_resp-reg_receiver"/>
</dbReference>
<evidence type="ECO:0000256" key="6">
    <source>
        <dbReference type="PROSITE-ProRule" id="PRU01091"/>
    </source>
</evidence>
<sequence>MDCEVETVKSILIVEDNAGVRDLVREYLTEHGYHVRVASDGHEGLLDARHHRPDLVLLDVMMPGMDGLEFLRRFRAAEQVPVIFLTARDAELDKVLGLELGADDYVTKPFSMAELLARVRAHLRRGTEKPQGGVIRAGALTVDVAARTFHVGEQRVDLTRSEFELMTALVRAPGRVFTRSELLEQLQEDHLGSERTIDVHVRNLRAKVEQEPGKPRLIETVFGVGYRLNAAAP</sequence>
<dbReference type="CDD" id="cd00383">
    <property type="entry name" value="trans_reg_C"/>
    <property type="match status" value="1"/>
</dbReference>
<dbReference type="InterPro" id="IPR011006">
    <property type="entry name" value="CheY-like_superfamily"/>
</dbReference>
<keyword evidence="2" id="KW-0805">Transcription regulation</keyword>
<dbReference type="Gene3D" id="6.10.250.690">
    <property type="match status" value="1"/>
</dbReference>
<dbReference type="InterPro" id="IPR016032">
    <property type="entry name" value="Sig_transdc_resp-reg_C-effctor"/>
</dbReference>
<dbReference type="CDD" id="cd17574">
    <property type="entry name" value="REC_OmpR"/>
    <property type="match status" value="1"/>
</dbReference>
<evidence type="ECO:0000256" key="4">
    <source>
        <dbReference type="ARBA" id="ARBA00023163"/>
    </source>
</evidence>
<evidence type="ECO:0000259" key="8">
    <source>
        <dbReference type="PROSITE" id="PS51755"/>
    </source>
</evidence>
<evidence type="ECO:0000256" key="2">
    <source>
        <dbReference type="ARBA" id="ARBA00023015"/>
    </source>
</evidence>
<protein>
    <submittedName>
        <fullName evidence="9">DNA-binding response regulator</fullName>
    </submittedName>
</protein>
<dbReference type="PANTHER" id="PTHR48111:SF4">
    <property type="entry name" value="DNA-BINDING DUAL TRANSCRIPTIONAL REGULATOR OMPR"/>
    <property type="match status" value="1"/>
</dbReference>
<keyword evidence="4" id="KW-0804">Transcription</keyword>
<dbReference type="Gene3D" id="3.40.50.2300">
    <property type="match status" value="1"/>
</dbReference>
<organism evidence="9 10">
    <name type="scientific">Deinococcus radiotolerans</name>
    <dbReference type="NCBI Taxonomy" id="1309407"/>
    <lineage>
        <taxon>Bacteria</taxon>
        <taxon>Thermotogati</taxon>
        <taxon>Deinococcota</taxon>
        <taxon>Deinococci</taxon>
        <taxon>Deinococcales</taxon>
        <taxon>Deinococcaceae</taxon>
        <taxon>Deinococcus</taxon>
    </lineage>
</organism>
<dbReference type="Proteomes" id="UP000604341">
    <property type="component" value="Unassembled WGS sequence"/>
</dbReference>
<dbReference type="PROSITE" id="PS51755">
    <property type="entry name" value="OMPR_PHOB"/>
    <property type="match status" value="1"/>
</dbReference>
<keyword evidence="1 5" id="KW-0597">Phosphoprotein</keyword>
<accession>A0ABQ2FRM6</accession>
<gene>
    <name evidence="9" type="ORF">GCM10010844_43170</name>
</gene>